<evidence type="ECO:0000313" key="4">
    <source>
        <dbReference type="EMBL" id="TVM33095.1"/>
    </source>
</evidence>
<dbReference type="InterPro" id="IPR003779">
    <property type="entry name" value="CMD-like"/>
</dbReference>
<dbReference type="Proteomes" id="UP000434052">
    <property type="component" value="Unassembled WGS sequence"/>
</dbReference>
<dbReference type="Proteomes" id="UP000503251">
    <property type="component" value="Chromosome"/>
</dbReference>
<dbReference type="AlphaFoldDB" id="A0A6P1ZEQ9"/>
<dbReference type="EMBL" id="QMIF01000008">
    <property type="protein sequence ID" value="TVM33095.1"/>
    <property type="molecule type" value="Genomic_DNA"/>
</dbReference>
<feature type="domain" description="Carboxymuconolactone decarboxylase-like" evidence="2">
    <location>
        <begin position="53"/>
        <end position="135"/>
    </location>
</feature>
<sequence length="146" mass="15735">MNRNPDTTPVPRANGHKGPENPSERYTRGLENLGRVDGHGGGDVLAAVEAISPDLAQYLVEFPFGDVYARPGLGLREREVSAITALATQSAWPQFKVHVRAGLRAGLTRNEILEIVIQTAVYCGFPTALNALFATGEVFADMEDGE</sequence>
<dbReference type="SUPFAM" id="SSF69118">
    <property type="entry name" value="AhpD-like"/>
    <property type="match status" value="1"/>
</dbReference>
<dbReference type="Pfam" id="PF02627">
    <property type="entry name" value="CMD"/>
    <property type="match status" value="1"/>
</dbReference>
<name>A0A6P1ZEQ9_9BACT</name>
<feature type="region of interest" description="Disordered" evidence="1">
    <location>
        <begin position="1"/>
        <end position="27"/>
    </location>
</feature>
<dbReference type="Gene3D" id="1.20.1290.10">
    <property type="entry name" value="AhpD-like"/>
    <property type="match status" value="1"/>
</dbReference>
<keyword evidence="6" id="KW-1185">Reference proteome</keyword>
<reference evidence="3 6" key="2">
    <citation type="submission" date="2019-04" db="EMBL/GenBank/DDBJ databases">
        <title>Isolation and culture of sulfate reducing bacteria from the cold seep of the South China Sea.</title>
        <authorList>
            <person name="Sun C."/>
            <person name="Liu R."/>
        </authorList>
    </citation>
    <scope>NUCLEOTIDE SEQUENCE [LARGE SCALE GENOMIC DNA]</scope>
    <source>
        <strain evidence="3 6">CS1</strain>
    </source>
</reference>
<gene>
    <name evidence="4" type="ORF">DQK91_13115</name>
    <name evidence="3" type="ORF">E8L03_05625</name>
</gene>
<dbReference type="OrthoDB" id="9793083at2"/>
<evidence type="ECO:0000259" key="2">
    <source>
        <dbReference type="Pfam" id="PF02627"/>
    </source>
</evidence>
<proteinExistence type="predicted"/>
<dbReference type="InterPro" id="IPR052512">
    <property type="entry name" value="4CMD/NDH-1_regulator"/>
</dbReference>
<dbReference type="RefSeq" id="WP_144305823.1">
    <property type="nucleotide sequence ID" value="NZ_CP039543.1"/>
</dbReference>
<evidence type="ECO:0000313" key="5">
    <source>
        <dbReference type="Proteomes" id="UP000434052"/>
    </source>
</evidence>
<evidence type="ECO:0000313" key="6">
    <source>
        <dbReference type="Proteomes" id="UP000503251"/>
    </source>
</evidence>
<dbReference type="GO" id="GO:0051920">
    <property type="term" value="F:peroxiredoxin activity"/>
    <property type="evidence" value="ECO:0007669"/>
    <property type="project" value="InterPro"/>
</dbReference>
<feature type="compositionally biased region" description="Basic and acidic residues" evidence="1">
    <location>
        <begin position="17"/>
        <end position="27"/>
    </location>
</feature>
<protein>
    <submittedName>
        <fullName evidence="4">Carboxymuconolactone decarboxylase family protein</fullName>
    </submittedName>
</protein>
<dbReference type="EMBL" id="CP039543">
    <property type="protein sequence ID" value="QJT08437.1"/>
    <property type="molecule type" value="Genomic_DNA"/>
</dbReference>
<evidence type="ECO:0000313" key="3">
    <source>
        <dbReference type="EMBL" id="QJT08437.1"/>
    </source>
</evidence>
<dbReference type="PANTHER" id="PTHR33570">
    <property type="entry name" value="4-CARBOXYMUCONOLACTONE DECARBOXYLASE FAMILY PROTEIN"/>
    <property type="match status" value="1"/>
</dbReference>
<reference evidence="4 5" key="1">
    <citation type="submission" date="2018-06" db="EMBL/GenBank/DDBJ databases">
        <title>Complete genome of Desulfovibrio marinus P48SEP.</title>
        <authorList>
            <person name="Crispim J.S."/>
            <person name="Vidigal P.M.P."/>
            <person name="Silva L.C.F."/>
            <person name="Araujo L.C."/>
            <person name="Laguardia C.N."/>
            <person name="Dias R.S."/>
            <person name="Sousa M.P."/>
            <person name="Paula S.O."/>
            <person name="Silva C."/>
        </authorList>
    </citation>
    <scope>NUCLEOTIDE SEQUENCE [LARGE SCALE GENOMIC DNA]</scope>
    <source>
        <strain evidence="4 5">P48SEP</strain>
    </source>
</reference>
<dbReference type="InterPro" id="IPR029032">
    <property type="entry name" value="AhpD-like"/>
</dbReference>
<evidence type="ECO:0000256" key="1">
    <source>
        <dbReference type="SAM" id="MobiDB-lite"/>
    </source>
</evidence>
<accession>A0A6P1ZEQ9</accession>
<dbReference type="PANTHER" id="PTHR33570:SF10">
    <property type="entry name" value="GAMMA-CARBOXYMUCONOLACTONE DECARBOXYLASE"/>
    <property type="match status" value="1"/>
</dbReference>
<organism evidence="4 5">
    <name type="scientific">Oceanidesulfovibrio marinus</name>
    <dbReference type="NCBI Taxonomy" id="370038"/>
    <lineage>
        <taxon>Bacteria</taxon>
        <taxon>Pseudomonadati</taxon>
        <taxon>Thermodesulfobacteriota</taxon>
        <taxon>Desulfovibrionia</taxon>
        <taxon>Desulfovibrionales</taxon>
        <taxon>Desulfovibrionaceae</taxon>
        <taxon>Oceanidesulfovibrio</taxon>
    </lineage>
</organism>